<accession>A0AAV1N6Y7</accession>
<name>A0AAV1N6Y7_SCOSC</name>
<evidence type="ECO:0000313" key="1">
    <source>
        <dbReference type="EMBL" id="CAK6955121.1"/>
    </source>
</evidence>
<dbReference type="AlphaFoldDB" id="A0AAV1N6Y7"/>
<reference evidence="1 2" key="1">
    <citation type="submission" date="2024-01" db="EMBL/GenBank/DDBJ databases">
        <authorList>
            <person name="Alioto T."/>
            <person name="Alioto T."/>
            <person name="Gomez Garrido J."/>
        </authorList>
    </citation>
    <scope>NUCLEOTIDE SEQUENCE [LARGE SCALE GENOMIC DNA]</scope>
</reference>
<dbReference type="Proteomes" id="UP001314229">
    <property type="component" value="Unassembled WGS sequence"/>
</dbReference>
<sequence>MFWVFYDIRVAVEDISIPGGLVRQQQQQQHRFQGSALQIRAHRRAALSMNERGAAVRLRHPLTHRERGRKKEREREKETQIKLTLLTFVQKRRGLYPTNINACEFLSVKERDTQEYEVMESRKKNITVKAECSISHILELCLWGRHQKLFSDFKSCLTLSDLTVLFFLYVTIQIAQKPPLLLRHPALIPDEVRSSDGDFPSGEMEMP</sequence>
<keyword evidence="2" id="KW-1185">Reference proteome</keyword>
<comment type="caution">
    <text evidence="1">The sequence shown here is derived from an EMBL/GenBank/DDBJ whole genome shotgun (WGS) entry which is preliminary data.</text>
</comment>
<gene>
    <name evidence="1" type="ORF">FSCOSCO3_A035331</name>
</gene>
<evidence type="ECO:0000313" key="2">
    <source>
        <dbReference type="Proteomes" id="UP001314229"/>
    </source>
</evidence>
<protein>
    <submittedName>
        <fullName evidence="1">Unnamed protein product</fullName>
    </submittedName>
</protein>
<proteinExistence type="predicted"/>
<dbReference type="EMBL" id="CAWUFR010000020">
    <property type="protein sequence ID" value="CAK6955121.1"/>
    <property type="molecule type" value="Genomic_DNA"/>
</dbReference>
<organism evidence="1 2">
    <name type="scientific">Scomber scombrus</name>
    <name type="common">Atlantic mackerel</name>
    <name type="synonym">Scomber vernalis</name>
    <dbReference type="NCBI Taxonomy" id="13677"/>
    <lineage>
        <taxon>Eukaryota</taxon>
        <taxon>Metazoa</taxon>
        <taxon>Chordata</taxon>
        <taxon>Craniata</taxon>
        <taxon>Vertebrata</taxon>
        <taxon>Euteleostomi</taxon>
        <taxon>Actinopterygii</taxon>
        <taxon>Neopterygii</taxon>
        <taxon>Teleostei</taxon>
        <taxon>Neoteleostei</taxon>
        <taxon>Acanthomorphata</taxon>
        <taxon>Pelagiaria</taxon>
        <taxon>Scombriformes</taxon>
        <taxon>Scombridae</taxon>
        <taxon>Scomber</taxon>
    </lineage>
</organism>